<dbReference type="PROSITE" id="PS51257">
    <property type="entry name" value="PROKAR_LIPOPROTEIN"/>
    <property type="match status" value="1"/>
</dbReference>
<reference evidence="3 4" key="1">
    <citation type="submission" date="2016-03" db="EMBL/GenBank/DDBJ databases">
        <authorList>
            <person name="Rimple P."/>
            <person name="Montgomery M.T."/>
            <person name="Guerrero C.A."/>
            <person name="Mavrich T.N."/>
            <person name="Pope W.H."/>
            <person name="Garlena R.A."/>
            <person name="Russell D.A."/>
            <person name="Jacobs-Sera D."/>
            <person name="Hendrix R.W."/>
            <person name="Hatfull G.F."/>
        </authorList>
    </citation>
    <scope>NUCLEOTIDE SEQUENCE [LARGE SCALE GENOMIC DNA]</scope>
</reference>
<evidence type="ECO:0000256" key="1">
    <source>
        <dbReference type="SAM" id="MobiDB-lite"/>
    </source>
</evidence>
<proteinExistence type="predicted"/>
<evidence type="ECO:0000313" key="3">
    <source>
        <dbReference type="EMBL" id="ANA87329.1"/>
    </source>
</evidence>
<feature type="domain" description="DUF732" evidence="2">
    <location>
        <begin position="63"/>
        <end position="146"/>
    </location>
</feature>
<dbReference type="Pfam" id="PF05305">
    <property type="entry name" value="DUF732"/>
    <property type="match status" value="1"/>
</dbReference>
<feature type="region of interest" description="Disordered" evidence="1">
    <location>
        <begin position="34"/>
        <end position="56"/>
    </location>
</feature>
<evidence type="ECO:0000313" key="4">
    <source>
        <dbReference type="Proteomes" id="UP000229511"/>
    </source>
</evidence>
<dbReference type="InterPro" id="IPR007969">
    <property type="entry name" value="DUF732"/>
</dbReference>
<evidence type="ECO:0000259" key="2">
    <source>
        <dbReference type="Pfam" id="PF05305"/>
    </source>
</evidence>
<dbReference type="Proteomes" id="UP000229511">
    <property type="component" value="Genome"/>
</dbReference>
<accession>A0A160DGZ9</accession>
<protein>
    <recommendedName>
        <fullName evidence="2">DUF732 domain-containing protein</fullName>
    </recommendedName>
</protein>
<sequence>MATNIKARIIATLFTSAIGVAMLTGCDDFSEGYAQGSGSGPQTQAPATNVVPATEETRVDTPDERFIMLLDNAGEITDGEVTIEYGGVESEMIDFGRAICTDLNDGTYSTGTEAAIDLYLSDTDNLFTQDEIIYIVAASINSYCPDEE</sequence>
<dbReference type="EMBL" id="KU998252">
    <property type="protein sequence ID" value="ANA87329.1"/>
    <property type="molecule type" value="Genomic_DNA"/>
</dbReference>
<name>A0A160DGZ9_9CAUD</name>
<gene>
    <name evidence="3" type="primary">95</name>
    <name evidence="3" type="ORF">PBI_PATRICKSTAR_95</name>
</gene>
<organism evidence="3 4">
    <name type="scientific">Gordonia phage PatrickStar</name>
    <dbReference type="NCBI Taxonomy" id="1838076"/>
    <lineage>
        <taxon>Viruses</taxon>
        <taxon>Duplodnaviria</taxon>
        <taxon>Heunggongvirae</taxon>
        <taxon>Uroviricota</taxon>
        <taxon>Caudoviricetes</taxon>
        <taxon>Orchidvirus</taxon>
        <taxon>Orchidvirus orchid</taxon>
    </lineage>
</organism>